<dbReference type="Proteomes" id="UP001236507">
    <property type="component" value="Unassembled WGS sequence"/>
</dbReference>
<protein>
    <submittedName>
        <fullName evidence="1">Uncharacterized protein</fullName>
    </submittedName>
</protein>
<name>A0ABT6Y8I6_9BACT</name>
<sequence>MLAFLEAQAKSTTGIVDFRHVGSAEFIIERIQKYYTSNYAPGACLFLDTSEGVLQPIEYDIMNISFALGVTVLMKPNSNDPVEQDAIWSETLDASIRFFSKLKEQEANVENSDWFECGIIENKLHQVSKITNSNAMGWRNEIIFTYNIDKIFNHCNCN</sequence>
<keyword evidence="2" id="KW-1185">Reference proteome</keyword>
<comment type="caution">
    <text evidence="1">The sequence shown here is derived from an EMBL/GenBank/DDBJ whole genome shotgun (WGS) entry which is preliminary data.</text>
</comment>
<dbReference type="RefSeq" id="WP_283344752.1">
    <property type="nucleotide sequence ID" value="NZ_JASHIF010000009.1"/>
</dbReference>
<proteinExistence type="predicted"/>
<evidence type="ECO:0000313" key="2">
    <source>
        <dbReference type="Proteomes" id="UP001236507"/>
    </source>
</evidence>
<reference evidence="1 2" key="1">
    <citation type="submission" date="2023-05" db="EMBL/GenBank/DDBJ databases">
        <title>Novel species of genus Flectobacillus isolated from stream in China.</title>
        <authorList>
            <person name="Lu H."/>
        </authorList>
    </citation>
    <scope>NUCLEOTIDE SEQUENCE [LARGE SCALE GENOMIC DNA]</scope>
    <source>
        <strain evidence="1 2">KCTC 42575</strain>
    </source>
</reference>
<gene>
    <name evidence="1" type="ORF">QM524_11785</name>
</gene>
<accession>A0ABT6Y8I6</accession>
<evidence type="ECO:0000313" key="1">
    <source>
        <dbReference type="EMBL" id="MDI9859892.1"/>
    </source>
</evidence>
<organism evidence="1 2">
    <name type="scientific">Flectobacillus roseus</name>
    <dbReference type="NCBI Taxonomy" id="502259"/>
    <lineage>
        <taxon>Bacteria</taxon>
        <taxon>Pseudomonadati</taxon>
        <taxon>Bacteroidota</taxon>
        <taxon>Cytophagia</taxon>
        <taxon>Cytophagales</taxon>
        <taxon>Flectobacillaceae</taxon>
        <taxon>Flectobacillus</taxon>
    </lineage>
</organism>
<dbReference type="EMBL" id="JASHIF010000009">
    <property type="protein sequence ID" value="MDI9859892.1"/>
    <property type="molecule type" value="Genomic_DNA"/>
</dbReference>